<dbReference type="RefSeq" id="WP_025084169.1">
    <property type="nucleotide sequence ID" value="NZ_CP123735.1"/>
</dbReference>
<comment type="caution">
    <text evidence="2">The sequence shown here is derived from an EMBL/GenBank/DDBJ whole genome shotgun (WGS) entry which is preliminary data.</text>
</comment>
<evidence type="ECO:0000256" key="1">
    <source>
        <dbReference type="SAM" id="Phobius"/>
    </source>
</evidence>
<reference evidence="2 3" key="1">
    <citation type="submission" date="2016-10" db="EMBL/GenBank/DDBJ databases">
        <authorList>
            <person name="Varghese N."/>
            <person name="Submissions S."/>
        </authorList>
    </citation>
    <scope>NUCLEOTIDE SEQUENCE [LARGE SCALE GENOMIC DNA]</scope>
    <source>
        <strain evidence="2 3">ATCC 43761</strain>
    </source>
</reference>
<gene>
    <name evidence="2" type="ORF">SAMN02983011_01553</name>
</gene>
<dbReference type="Proteomes" id="UP000181860">
    <property type="component" value="Unassembled WGS sequence"/>
</dbReference>
<proteinExistence type="predicted"/>
<keyword evidence="1" id="KW-0472">Membrane</keyword>
<protein>
    <submittedName>
        <fullName evidence="2">Uncharacterized protein</fullName>
    </submittedName>
</protein>
<evidence type="ECO:0000313" key="2">
    <source>
        <dbReference type="EMBL" id="SDA59835.1"/>
    </source>
</evidence>
<organism evidence="2 3">
    <name type="scientific">Lactobacillus kefiranofaciens</name>
    <dbReference type="NCBI Taxonomy" id="267818"/>
    <lineage>
        <taxon>Bacteria</taxon>
        <taxon>Bacillati</taxon>
        <taxon>Bacillota</taxon>
        <taxon>Bacilli</taxon>
        <taxon>Lactobacillales</taxon>
        <taxon>Lactobacillaceae</taxon>
        <taxon>Lactobacillus</taxon>
    </lineage>
</organism>
<feature type="transmembrane region" description="Helical" evidence="1">
    <location>
        <begin position="7"/>
        <end position="30"/>
    </location>
</feature>
<keyword evidence="1" id="KW-0812">Transmembrane</keyword>
<name>A0ABY0MG75_9LACO</name>
<accession>A0ABY0MG75</accession>
<keyword evidence="3" id="KW-1185">Reference proteome</keyword>
<evidence type="ECO:0000313" key="3">
    <source>
        <dbReference type="Proteomes" id="UP000181860"/>
    </source>
</evidence>
<keyword evidence="1" id="KW-1133">Transmembrane helix</keyword>
<sequence>MNQKKHYNVWLIFIGLLLILVIIFALLYVFQQAKVGTTNALTEPQQTNGWLQIGKAFLHFLKR</sequence>
<dbReference type="EMBL" id="FMXC01000017">
    <property type="protein sequence ID" value="SDA59835.1"/>
    <property type="molecule type" value="Genomic_DNA"/>
</dbReference>